<gene>
    <name evidence="4" type="ORF">CSSPTR1EN2_LOCUS14373</name>
</gene>
<comment type="similarity">
    <text evidence="1">Belongs to the mTERF family.</text>
</comment>
<evidence type="ECO:0000256" key="2">
    <source>
        <dbReference type="ARBA" id="ARBA00022472"/>
    </source>
</evidence>
<keyword evidence="5" id="KW-1185">Reference proteome</keyword>
<protein>
    <recommendedName>
        <fullName evidence="6">Mitochondrial transcription termination factor</fullName>
    </recommendedName>
</protein>
<evidence type="ECO:0000256" key="3">
    <source>
        <dbReference type="ARBA" id="ARBA00022946"/>
    </source>
</evidence>
<dbReference type="SMART" id="SM00733">
    <property type="entry name" value="Mterf"/>
    <property type="match status" value="10"/>
</dbReference>
<dbReference type="Proteomes" id="UP001497512">
    <property type="component" value="Chromosome 3"/>
</dbReference>
<keyword evidence="2" id="KW-0806">Transcription termination</keyword>
<keyword evidence="3" id="KW-0809">Transit peptide</keyword>
<dbReference type="InterPro" id="IPR003690">
    <property type="entry name" value="MTERF"/>
</dbReference>
<evidence type="ECO:0000256" key="1">
    <source>
        <dbReference type="ARBA" id="ARBA00007692"/>
    </source>
</evidence>
<keyword evidence="2" id="KW-0805">Transcription regulation</keyword>
<proteinExistence type="inferred from homology"/>
<accession>A0ABP0UDE7</accession>
<evidence type="ECO:0000313" key="4">
    <source>
        <dbReference type="EMBL" id="CAK9219215.1"/>
    </source>
</evidence>
<sequence>MSSLRMAANHNKACRFMSILQGAWKSLTVFQGILREDASFVVGHSRTSTATLSLLASPSSASNHLGEAFFCLPFSQPNLFSLQRDFAMVSVPVRLLSILKHASCEASHSLESGGQNSVRRSYVKASEKKALSVAMQNYLITKKGLPAVEAALIVKNAPMFVNKLMARAKEHGILQHKLPTTAGTGIDDEVLSKFQSKVDSFLESERVNEIEAYFETLGLADFSLLEETLASVQPNLLGENGLLATTEVLHSLGIPKKKLWRLYERDKKLLNLAAADLNASIQMLESLGVQKKAMPALVNACPLVFHMDLEQTMKKVLSYMEGVGIDKSFIGRLLQYNPQEVLRARETHFGEKIEVLLECGLSKEHVIRVLREFPQLLTLSLDHQVRPNIEFLQQLNLTPEQMSKVITGSPQILSYSVKKNMLPKIAYLESLGVSKENIGQILVKFTGIFGHSIEESMTPKVKFLESFGVERKNIGKILTQFPAILGYSIEENLAPKLKYLESIGMERGSLGRVITRSPSILGLSVEKNMKPKVAFFEKNGVKGRDLAKLFSMQPSVLGRAIDGSLSTKLKFLTSLGIEPRSIIMARALTACAAQSLNSLESKYQNLVTIGLSHEAVRKIVTQQPTVLHLSEEHLVEKINYLIQDVGFSMEEVAKCPPLLSYSLEQRIKPRHRVISWLKSKRLLEQKYPFSRVMSISEKLFEEKFVEPNPEAAALYKDLCIQRGI</sequence>
<dbReference type="InterPro" id="IPR038538">
    <property type="entry name" value="MTERF_sf"/>
</dbReference>
<evidence type="ECO:0008006" key="6">
    <source>
        <dbReference type="Google" id="ProtNLM"/>
    </source>
</evidence>
<organism evidence="4 5">
    <name type="scientific">Sphagnum troendelagicum</name>
    <dbReference type="NCBI Taxonomy" id="128251"/>
    <lineage>
        <taxon>Eukaryota</taxon>
        <taxon>Viridiplantae</taxon>
        <taxon>Streptophyta</taxon>
        <taxon>Embryophyta</taxon>
        <taxon>Bryophyta</taxon>
        <taxon>Sphagnophytina</taxon>
        <taxon>Sphagnopsida</taxon>
        <taxon>Sphagnales</taxon>
        <taxon>Sphagnaceae</taxon>
        <taxon>Sphagnum</taxon>
    </lineage>
</organism>
<dbReference type="PANTHER" id="PTHR13068:SF228">
    <property type="match status" value="1"/>
</dbReference>
<evidence type="ECO:0000313" key="5">
    <source>
        <dbReference type="Proteomes" id="UP001497512"/>
    </source>
</evidence>
<reference evidence="4" key="1">
    <citation type="submission" date="2024-02" db="EMBL/GenBank/DDBJ databases">
        <authorList>
            <consortium name="ELIXIR-Norway"/>
            <consortium name="Elixir Norway"/>
        </authorList>
    </citation>
    <scope>NUCLEOTIDE SEQUENCE</scope>
</reference>
<dbReference type="PANTHER" id="PTHR13068">
    <property type="entry name" value="CGI-12 PROTEIN-RELATED"/>
    <property type="match status" value="1"/>
</dbReference>
<name>A0ABP0UDE7_9BRYO</name>
<keyword evidence="2" id="KW-0804">Transcription</keyword>
<dbReference type="EMBL" id="OZ019895">
    <property type="protein sequence ID" value="CAK9219215.1"/>
    <property type="molecule type" value="Genomic_DNA"/>
</dbReference>
<dbReference type="Gene3D" id="1.25.70.10">
    <property type="entry name" value="Transcription termination factor 3, mitochondrial"/>
    <property type="match status" value="2"/>
</dbReference>
<dbReference type="Pfam" id="PF02536">
    <property type="entry name" value="mTERF"/>
    <property type="match status" value="1"/>
</dbReference>